<evidence type="ECO:0000313" key="5">
    <source>
        <dbReference type="Proteomes" id="UP000002257"/>
    </source>
</evidence>
<sequence length="598" mass="64557">MKQVETDVLIVGAGPAGAVSAVLLSRLGIRNIVISKYHSTSPGPRSHITNQRAMEIMRDIGLEEAAIGLATPQNYMGEHVYATSLVGEEFGRIRTWSTHPTNKAAHDLASPSSVCDLPQLYFEPLVVNEASQRGADVRFKTEYLSHAQDDAGVTALLLDHVTGLEYEVRAKYLIGADGARSKVAQDIDLPFKGQMALGDSGSINVEFTADLSSLCDHRRSDMYWMLQAGTGVNGAGVGVLRMVRPWNKWVCVWGYELAKGAPNLCESEAVKIVHKIIGTDKIPVTIGAISSWTINQQYAAKISSGRVFCMGDAIHRHTPMGGLGLNTSIQDSYNLAWKLAMVVKGHAAPTLLESYEVERAPVAQQIVERAFASLATLPPMFHALGIPHSPSEEDISKSLQTLKAPTSEGAASRQALRIAMNATIIGFGGGHGVELNQRYASNAVYSDGTEDPGFARDKELYYQASTRPGAHLPHVWLTTSQRRVSTLDLCGKGRFTLLTGLSGGAWEKAAAKASEMLGITIQVHVIGPGELYVDTYGDFARMAEVDESGALLVRPDLFVAWRAKDASEKHLDQLSVVMQTILGKQRVISPSGPLETVG</sequence>
<gene>
    <name evidence="4" type="ordered locus">Msil_1463</name>
</gene>
<dbReference type="RefSeq" id="WP_012590493.1">
    <property type="nucleotide sequence ID" value="NC_011666.1"/>
</dbReference>
<reference evidence="4 5" key="1">
    <citation type="journal article" date="2010" name="J. Bacteriol.">
        <title>Complete genome sequence of the aerobic facultative methanotroph Methylocella silvestris BL2.</title>
        <authorList>
            <person name="Chen Y."/>
            <person name="Crombie A."/>
            <person name="Rahman M.T."/>
            <person name="Dedysh S.N."/>
            <person name="Liesack W."/>
            <person name="Stott M.B."/>
            <person name="Alam M."/>
            <person name="Theisen A.R."/>
            <person name="Murrell J.C."/>
            <person name="Dunfield P.F."/>
        </authorList>
    </citation>
    <scope>NUCLEOTIDE SEQUENCE [LARGE SCALE GENOMIC DNA]</scope>
    <source>
        <strain evidence="5">DSM 15510 / CIP 108128 / LMG 27833 / NCIMB 13906 / BL2</strain>
    </source>
</reference>
<proteinExistence type="predicted"/>
<dbReference type="InterPro" id="IPR002938">
    <property type="entry name" value="FAD-bd"/>
</dbReference>
<dbReference type="OrthoDB" id="9791689at2"/>
<keyword evidence="4" id="KW-0503">Monooxygenase</keyword>
<evidence type="ECO:0000256" key="2">
    <source>
        <dbReference type="ARBA" id="ARBA00022827"/>
    </source>
</evidence>
<dbReference type="PANTHER" id="PTHR43004">
    <property type="entry name" value="TRK SYSTEM POTASSIUM UPTAKE PROTEIN"/>
    <property type="match status" value="1"/>
</dbReference>
<dbReference type="eggNOG" id="COG0654">
    <property type="taxonomic scope" value="Bacteria"/>
</dbReference>
<dbReference type="GO" id="GO:0016709">
    <property type="term" value="F:oxidoreductase activity, acting on paired donors, with incorporation or reduction of molecular oxygen, NAD(P)H as one donor, and incorporation of one atom of oxygen"/>
    <property type="evidence" value="ECO:0007669"/>
    <property type="project" value="UniProtKB-ARBA"/>
</dbReference>
<accession>B8EST8</accession>
<keyword evidence="5" id="KW-1185">Reference proteome</keyword>
<keyword evidence="2" id="KW-0274">FAD</keyword>
<dbReference type="HOGENOM" id="CLU_009665_14_0_5"/>
<dbReference type="Gene3D" id="3.40.30.120">
    <property type="match status" value="1"/>
</dbReference>
<protein>
    <submittedName>
        <fullName evidence="4">Monooxygenase FAD-binding</fullName>
    </submittedName>
</protein>
<keyword evidence="4" id="KW-0560">Oxidoreductase</keyword>
<dbReference type="Pfam" id="PF01494">
    <property type="entry name" value="FAD_binding_3"/>
    <property type="match status" value="1"/>
</dbReference>
<dbReference type="AlphaFoldDB" id="B8EST8"/>
<name>B8EST8_METSB</name>
<organism evidence="4 5">
    <name type="scientific">Methylocella silvestris (strain DSM 15510 / CIP 108128 / LMG 27833 / NCIMB 13906 / BL2)</name>
    <dbReference type="NCBI Taxonomy" id="395965"/>
    <lineage>
        <taxon>Bacteria</taxon>
        <taxon>Pseudomonadati</taxon>
        <taxon>Pseudomonadota</taxon>
        <taxon>Alphaproteobacteria</taxon>
        <taxon>Hyphomicrobiales</taxon>
        <taxon>Beijerinckiaceae</taxon>
        <taxon>Methylocella</taxon>
    </lineage>
</organism>
<feature type="domain" description="FAD-binding" evidence="3">
    <location>
        <begin position="5"/>
        <end position="370"/>
    </location>
</feature>
<dbReference type="Proteomes" id="UP000002257">
    <property type="component" value="Chromosome"/>
</dbReference>
<dbReference type="EMBL" id="CP001280">
    <property type="protein sequence ID" value="ACK50423.1"/>
    <property type="molecule type" value="Genomic_DNA"/>
</dbReference>
<dbReference type="PRINTS" id="PR00420">
    <property type="entry name" value="RNGMNOXGNASE"/>
</dbReference>
<evidence type="ECO:0000256" key="1">
    <source>
        <dbReference type="ARBA" id="ARBA00022630"/>
    </source>
</evidence>
<dbReference type="SUPFAM" id="SSF51905">
    <property type="entry name" value="FAD/NAD(P)-binding domain"/>
    <property type="match status" value="1"/>
</dbReference>
<dbReference type="Gene3D" id="3.30.9.10">
    <property type="entry name" value="D-Amino Acid Oxidase, subunit A, domain 2"/>
    <property type="match status" value="1"/>
</dbReference>
<dbReference type="PANTHER" id="PTHR43004:SF8">
    <property type="entry name" value="FAD-BINDING DOMAIN-CONTAINING PROTEIN-RELATED"/>
    <property type="match status" value="1"/>
</dbReference>
<dbReference type="KEGG" id="msl:Msil_1463"/>
<dbReference type="Pfam" id="PF21274">
    <property type="entry name" value="Rng_hyd_C"/>
    <property type="match status" value="1"/>
</dbReference>
<keyword evidence="1" id="KW-0285">Flavoprotein</keyword>
<dbReference type="Gene3D" id="3.50.50.60">
    <property type="entry name" value="FAD/NAD(P)-binding domain"/>
    <property type="match status" value="1"/>
</dbReference>
<dbReference type="STRING" id="395965.Msil_1463"/>
<evidence type="ECO:0000259" key="3">
    <source>
        <dbReference type="Pfam" id="PF01494"/>
    </source>
</evidence>
<dbReference type="GO" id="GO:0071949">
    <property type="term" value="F:FAD binding"/>
    <property type="evidence" value="ECO:0007669"/>
    <property type="project" value="InterPro"/>
</dbReference>
<evidence type="ECO:0000313" key="4">
    <source>
        <dbReference type="EMBL" id="ACK50423.1"/>
    </source>
</evidence>
<dbReference type="InterPro" id="IPR050641">
    <property type="entry name" value="RIFMO-like"/>
</dbReference>
<dbReference type="InterPro" id="IPR036188">
    <property type="entry name" value="FAD/NAD-bd_sf"/>
</dbReference>